<name>A0A0F9V346_9ZZZZ</name>
<evidence type="ECO:0000256" key="1">
    <source>
        <dbReference type="SAM" id="MobiDB-lite"/>
    </source>
</evidence>
<protein>
    <submittedName>
        <fullName evidence="2">Uncharacterized protein</fullName>
    </submittedName>
</protein>
<dbReference type="AlphaFoldDB" id="A0A0F9V346"/>
<proteinExistence type="predicted"/>
<sequence length="127" mass="14394">MMTEQPKDTQFTEIPGTADQSLGAPPATMSIDDLTNALRYVFKLEGGKAQHKEDGVIMMPRGRLIGILPVDFREIDEEYSSIDVSVSSPRQPNKRLTLRKDVRFFFFPPEIKISQAYDYLQKVLVGD</sequence>
<comment type="caution">
    <text evidence="2">The sequence shown here is derived from an EMBL/GenBank/DDBJ whole genome shotgun (WGS) entry which is preliminary data.</text>
</comment>
<evidence type="ECO:0000313" key="2">
    <source>
        <dbReference type="EMBL" id="KKN98394.1"/>
    </source>
</evidence>
<gene>
    <name evidence="2" type="ORF">LCGC14_0144860</name>
</gene>
<organism evidence="2">
    <name type="scientific">marine sediment metagenome</name>
    <dbReference type="NCBI Taxonomy" id="412755"/>
    <lineage>
        <taxon>unclassified sequences</taxon>
        <taxon>metagenomes</taxon>
        <taxon>ecological metagenomes</taxon>
    </lineage>
</organism>
<dbReference type="EMBL" id="LAZR01000051">
    <property type="protein sequence ID" value="KKN98394.1"/>
    <property type="molecule type" value="Genomic_DNA"/>
</dbReference>
<accession>A0A0F9V346</accession>
<reference evidence="2" key="1">
    <citation type="journal article" date="2015" name="Nature">
        <title>Complex archaea that bridge the gap between prokaryotes and eukaryotes.</title>
        <authorList>
            <person name="Spang A."/>
            <person name="Saw J.H."/>
            <person name="Jorgensen S.L."/>
            <person name="Zaremba-Niedzwiedzka K."/>
            <person name="Martijn J."/>
            <person name="Lind A.E."/>
            <person name="van Eijk R."/>
            <person name="Schleper C."/>
            <person name="Guy L."/>
            <person name="Ettema T.J."/>
        </authorList>
    </citation>
    <scope>NUCLEOTIDE SEQUENCE</scope>
</reference>
<feature type="region of interest" description="Disordered" evidence="1">
    <location>
        <begin position="1"/>
        <end position="27"/>
    </location>
</feature>